<dbReference type="Proteomes" id="UP000075260">
    <property type="component" value="Unassembled WGS sequence"/>
</dbReference>
<evidence type="ECO:0000259" key="6">
    <source>
        <dbReference type="PROSITE" id="PS50977"/>
    </source>
</evidence>
<evidence type="ECO:0000256" key="4">
    <source>
        <dbReference type="PROSITE-ProRule" id="PRU00335"/>
    </source>
</evidence>
<dbReference type="InterPro" id="IPR001647">
    <property type="entry name" value="HTH_TetR"/>
</dbReference>
<dbReference type="Gene3D" id="1.10.357.10">
    <property type="entry name" value="Tetracycline Repressor, domain 2"/>
    <property type="match status" value="1"/>
</dbReference>
<dbReference type="PANTHER" id="PTHR30055">
    <property type="entry name" value="HTH-TYPE TRANSCRIPTIONAL REGULATOR RUTR"/>
    <property type="match status" value="1"/>
</dbReference>
<feature type="domain" description="HTH tetR-type" evidence="6">
    <location>
        <begin position="42"/>
        <end position="102"/>
    </location>
</feature>
<dbReference type="PANTHER" id="PTHR30055:SF151">
    <property type="entry name" value="TRANSCRIPTIONAL REGULATORY PROTEIN"/>
    <property type="match status" value="1"/>
</dbReference>
<evidence type="ECO:0000256" key="1">
    <source>
        <dbReference type="ARBA" id="ARBA00023015"/>
    </source>
</evidence>
<keyword evidence="3" id="KW-0804">Transcription</keyword>
<dbReference type="GO" id="GO:0003700">
    <property type="term" value="F:DNA-binding transcription factor activity"/>
    <property type="evidence" value="ECO:0007669"/>
    <property type="project" value="TreeGrafter"/>
</dbReference>
<evidence type="ECO:0000256" key="5">
    <source>
        <dbReference type="SAM" id="MobiDB-lite"/>
    </source>
</evidence>
<keyword evidence="1" id="KW-0805">Transcription regulation</keyword>
<dbReference type="Pfam" id="PF02909">
    <property type="entry name" value="TetR_C_1"/>
    <property type="match status" value="1"/>
</dbReference>
<evidence type="ECO:0000313" key="8">
    <source>
        <dbReference type="Proteomes" id="UP000075260"/>
    </source>
</evidence>
<name>A0A150QYB4_SORCE</name>
<evidence type="ECO:0000256" key="2">
    <source>
        <dbReference type="ARBA" id="ARBA00023125"/>
    </source>
</evidence>
<feature type="region of interest" description="Disordered" evidence="5">
    <location>
        <begin position="259"/>
        <end position="310"/>
    </location>
</feature>
<evidence type="ECO:0000313" key="7">
    <source>
        <dbReference type="EMBL" id="KYF72977.1"/>
    </source>
</evidence>
<feature type="compositionally biased region" description="Basic and acidic residues" evidence="5">
    <location>
        <begin position="262"/>
        <end position="271"/>
    </location>
</feature>
<dbReference type="Pfam" id="PF00440">
    <property type="entry name" value="TetR_N"/>
    <property type="match status" value="1"/>
</dbReference>
<dbReference type="PROSITE" id="PS50977">
    <property type="entry name" value="HTH_TETR_2"/>
    <property type="match status" value="1"/>
</dbReference>
<dbReference type="GO" id="GO:0000976">
    <property type="term" value="F:transcription cis-regulatory region binding"/>
    <property type="evidence" value="ECO:0007669"/>
    <property type="project" value="TreeGrafter"/>
</dbReference>
<sequence>MAVKPPGRRKTATEYSGGGDAVRSLELLWGVRKRPSRGPKPGLSLDQIVRAAIELADGEGLSALSMQRVAGKLGFTTMSLYRYVPSKAELLDLMLDTVAGELPLVDGVPGGWRAKLEAAALADWALYHRHPWFLHVTPVRPVMGPNGMAAYDAELRAVCGIGLTDREVIAAVHLVDGYVRGAARLSVDAVEAERETGVTDEQWWSERAYFWDKLFDPGRLPTMAKLMRSGAFDEHPFTEDVFLFGLQRVLEGIEALVRSRSGHRDETRDETGATARGCDETSGDAPRPGDRPTCAQCGGEIAQPATGRPRAYCSRACQQRAYRARNAADGR</sequence>
<dbReference type="InterPro" id="IPR009057">
    <property type="entry name" value="Homeodomain-like_sf"/>
</dbReference>
<dbReference type="RefSeq" id="WP_061605981.1">
    <property type="nucleotide sequence ID" value="NZ_JEMA01000222.1"/>
</dbReference>
<dbReference type="SUPFAM" id="SSF46689">
    <property type="entry name" value="Homeodomain-like"/>
    <property type="match status" value="1"/>
</dbReference>
<dbReference type="EMBL" id="JEMA01000222">
    <property type="protein sequence ID" value="KYF72977.1"/>
    <property type="molecule type" value="Genomic_DNA"/>
</dbReference>
<proteinExistence type="predicted"/>
<dbReference type="AlphaFoldDB" id="A0A150QYB4"/>
<dbReference type="GO" id="GO:0045892">
    <property type="term" value="P:negative regulation of DNA-templated transcription"/>
    <property type="evidence" value="ECO:0007669"/>
    <property type="project" value="InterPro"/>
</dbReference>
<dbReference type="SUPFAM" id="SSF48498">
    <property type="entry name" value="Tetracyclin repressor-like, C-terminal domain"/>
    <property type="match status" value="1"/>
</dbReference>
<reference evidence="7 8" key="1">
    <citation type="submission" date="2014-02" db="EMBL/GenBank/DDBJ databases">
        <title>The small core and large imbalanced accessory genome model reveals a collaborative survival strategy of Sorangium cellulosum strains in nature.</title>
        <authorList>
            <person name="Han K."/>
            <person name="Peng R."/>
            <person name="Blom J."/>
            <person name="Li Y.-Z."/>
        </authorList>
    </citation>
    <scope>NUCLEOTIDE SEQUENCE [LARGE SCALE GENOMIC DNA]</scope>
    <source>
        <strain evidence="7 8">So0008-312</strain>
    </source>
</reference>
<protein>
    <submittedName>
        <fullName evidence="7">TetR family transcriptional regulator</fullName>
    </submittedName>
</protein>
<dbReference type="InterPro" id="IPR050109">
    <property type="entry name" value="HTH-type_TetR-like_transc_reg"/>
</dbReference>
<keyword evidence="2 4" id="KW-0238">DNA-binding</keyword>
<evidence type="ECO:0000256" key="3">
    <source>
        <dbReference type="ARBA" id="ARBA00023163"/>
    </source>
</evidence>
<dbReference type="Gene3D" id="1.10.10.60">
    <property type="entry name" value="Homeodomain-like"/>
    <property type="match status" value="1"/>
</dbReference>
<dbReference type="InterPro" id="IPR004111">
    <property type="entry name" value="Repressor_TetR_C"/>
</dbReference>
<comment type="caution">
    <text evidence="7">The sequence shown here is derived from an EMBL/GenBank/DDBJ whole genome shotgun (WGS) entry which is preliminary data.</text>
</comment>
<accession>A0A150QYB4</accession>
<feature type="DNA-binding region" description="H-T-H motif" evidence="4">
    <location>
        <begin position="65"/>
        <end position="84"/>
    </location>
</feature>
<gene>
    <name evidence="7" type="ORF">BE15_04645</name>
</gene>
<dbReference type="OrthoDB" id="329481at2"/>
<dbReference type="InterPro" id="IPR036271">
    <property type="entry name" value="Tet_transcr_reg_TetR-rel_C_sf"/>
</dbReference>
<organism evidence="7 8">
    <name type="scientific">Sorangium cellulosum</name>
    <name type="common">Polyangium cellulosum</name>
    <dbReference type="NCBI Taxonomy" id="56"/>
    <lineage>
        <taxon>Bacteria</taxon>
        <taxon>Pseudomonadati</taxon>
        <taxon>Myxococcota</taxon>
        <taxon>Polyangia</taxon>
        <taxon>Polyangiales</taxon>
        <taxon>Polyangiaceae</taxon>
        <taxon>Sorangium</taxon>
    </lineage>
</organism>